<organism evidence="5">
    <name type="scientific">marine sediment metagenome</name>
    <dbReference type="NCBI Taxonomy" id="412755"/>
    <lineage>
        <taxon>unclassified sequences</taxon>
        <taxon>metagenomes</taxon>
        <taxon>ecological metagenomes</taxon>
    </lineage>
</organism>
<dbReference type="EMBL" id="BARV01022610">
    <property type="protein sequence ID" value="GAI21986.1"/>
    <property type="molecule type" value="Genomic_DNA"/>
</dbReference>
<dbReference type="InterPro" id="IPR005288">
    <property type="entry name" value="NadB"/>
</dbReference>
<keyword evidence="2" id="KW-0285">Flavoprotein</keyword>
<comment type="caution">
    <text evidence="5">The sequence shown here is derived from an EMBL/GenBank/DDBJ whole genome shotgun (WGS) entry which is preliminary data.</text>
</comment>
<comment type="cofactor">
    <cofactor evidence="1">
        <name>FAD</name>
        <dbReference type="ChEBI" id="CHEBI:57692"/>
    </cofactor>
</comment>
<sequence length="125" mass="13883">SKGAKAKAPSASKGVAVHHSLSKRQVPEAIPTPSLSALQQLHWDKVGIIRDKENLTKAADTLAAWQKSLPQPTDRPSYELNNLVLTGRLITEAALLREESRGAHFRSDFPRSSPQWQRHIIFTVK</sequence>
<name>X1MVH0_9ZZZZ</name>
<dbReference type="AlphaFoldDB" id="X1MVH0"/>
<feature type="region of interest" description="Disordered" evidence="3">
    <location>
        <begin position="1"/>
        <end position="29"/>
    </location>
</feature>
<evidence type="ECO:0000256" key="1">
    <source>
        <dbReference type="ARBA" id="ARBA00001974"/>
    </source>
</evidence>
<feature type="compositionally biased region" description="Low complexity" evidence="3">
    <location>
        <begin position="1"/>
        <end position="17"/>
    </location>
</feature>
<feature type="domain" description="Fumarate reductase/succinate dehydrogenase flavoprotein-like C-terminal" evidence="4">
    <location>
        <begin position="37"/>
        <end position="122"/>
    </location>
</feature>
<proteinExistence type="predicted"/>
<evidence type="ECO:0000313" key="5">
    <source>
        <dbReference type="EMBL" id="GAI21986.1"/>
    </source>
</evidence>
<dbReference type="PANTHER" id="PTHR42716:SF2">
    <property type="entry name" value="L-ASPARTATE OXIDASE, CHLOROPLASTIC"/>
    <property type="match status" value="1"/>
</dbReference>
<gene>
    <name evidence="5" type="ORF">S06H3_37243</name>
</gene>
<evidence type="ECO:0000259" key="4">
    <source>
        <dbReference type="Pfam" id="PF02910"/>
    </source>
</evidence>
<dbReference type="InterPro" id="IPR015939">
    <property type="entry name" value="Fum_Rdtase/Succ_DH_flav-like_C"/>
</dbReference>
<dbReference type="GO" id="GO:0008734">
    <property type="term" value="F:L-aspartate oxidase activity"/>
    <property type="evidence" value="ECO:0007669"/>
    <property type="project" value="InterPro"/>
</dbReference>
<dbReference type="Gene3D" id="1.20.58.100">
    <property type="entry name" value="Fumarate reductase/succinate dehydrogenase flavoprotein-like, C-terminal domain"/>
    <property type="match status" value="1"/>
</dbReference>
<accession>X1MVH0</accession>
<dbReference type="Pfam" id="PF02910">
    <property type="entry name" value="Succ_DH_flav_C"/>
    <property type="match status" value="1"/>
</dbReference>
<evidence type="ECO:0000256" key="2">
    <source>
        <dbReference type="ARBA" id="ARBA00022827"/>
    </source>
</evidence>
<dbReference type="InterPro" id="IPR037099">
    <property type="entry name" value="Fum_R/Succ_DH_flav-like_C_sf"/>
</dbReference>
<feature type="non-terminal residue" evidence="5">
    <location>
        <position position="1"/>
    </location>
</feature>
<evidence type="ECO:0000256" key="3">
    <source>
        <dbReference type="SAM" id="MobiDB-lite"/>
    </source>
</evidence>
<reference evidence="5" key="1">
    <citation type="journal article" date="2014" name="Front. Microbiol.">
        <title>High frequency of phylogenetically diverse reductive dehalogenase-homologous genes in deep subseafloor sedimentary metagenomes.</title>
        <authorList>
            <person name="Kawai M."/>
            <person name="Futagami T."/>
            <person name="Toyoda A."/>
            <person name="Takaki Y."/>
            <person name="Nishi S."/>
            <person name="Hori S."/>
            <person name="Arai W."/>
            <person name="Tsubouchi T."/>
            <person name="Morono Y."/>
            <person name="Uchiyama I."/>
            <person name="Ito T."/>
            <person name="Fujiyama A."/>
            <person name="Inagaki F."/>
            <person name="Takami H."/>
        </authorList>
    </citation>
    <scope>NUCLEOTIDE SEQUENCE</scope>
    <source>
        <strain evidence="5">Expedition CK06-06</strain>
    </source>
</reference>
<keyword evidence="2" id="KW-0274">FAD</keyword>
<protein>
    <recommendedName>
        <fullName evidence="4">Fumarate reductase/succinate dehydrogenase flavoprotein-like C-terminal domain-containing protein</fullName>
    </recommendedName>
</protein>
<dbReference type="GO" id="GO:0034628">
    <property type="term" value="P:'de novo' NAD+ biosynthetic process from L-aspartate"/>
    <property type="evidence" value="ECO:0007669"/>
    <property type="project" value="TreeGrafter"/>
</dbReference>
<dbReference type="PANTHER" id="PTHR42716">
    <property type="entry name" value="L-ASPARTATE OXIDASE"/>
    <property type="match status" value="1"/>
</dbReference>
<dbReference type="SUPFAM" id="SSF46977">
    <property type="entry name" value="Succinate dehydrogenase/fumarate reductase flavoprotein C-terminal domain"/>
    <property type="match status" value="1"/>
</dbReference>